<dbReference type="Pfam" id="PF02879">
    <property type="entry name" value="PGM_PMM_II"/>
    <property type="match status" value="1"/>
</dbReference>
<dbReference type="Gene3D" id="3.30.310.50">
    <property type="entry name" value="Alpha-D-phosphohexomutase, C-terminal domain"/>
    <property type="match status" value="1"/>
</dbReference>
<dbReference type="PANTHER" id="PTHR45745">
    <property type="entry name" value="PHOSPHOMANNOMUTASE 45A"/>
    <property type="match status" value="1"/>
</dbReference>
<dbReference type="PANTHER" id="PTHR45745:SF1">
    <property type="entry name" value="PHOSPHOGLUCOMUTASE 2B-RELATED"/>
    <property type="match status" value="1"/>
</dbReference>
<feature type="domain" description="Alpha-D-phosphohexomutase alpha/beta/alpha" evidence="10">
    <location>
        <begin position="332"/>
        <end position="448"/>
    </location>
</feature>
<dbReference type="GO" id="GO:0000287">
    <property type="term" value="F:magnesium ion binding"/>
    <property type="evidence" value="ECO:0007669"/>
    <property type="project" value="InterPro"/>
</dbReference>
<evidence type="ECO:0000256" key="5">
    <source>
        <dbReference type="ARBA" id="ARBA00022842"/>
    </source>
</evidence>
<evidence type="ECO:0000259" key="9">
    <source>
        <dbReference type="Pfam" id="PF02879"/>
    </source>
</evidence>
<evidence type="ECO:0000313" key="11">
    <source>
        <dbReference type="EMBL" id="MBO8424078.1"/>
    </source>
</evidence>
<gene>
    <name evidence="11" type="ORF">IAB16_03590</name>
</gene>
<dbReference type="GO" id="GO:0008973">
    <property type="term" value="F:phosphopentomutase activity"/>
    <property type="evidence" value="ECO:0007669"/>
    <property type="project" value="TreeGrafter"/>
</dbReference>
<keyword evidence="4 7" id="KW-0479">Metal-binding</keyword>
<dbReference type="InterPro" id="IPR005844">
    <property type="entry name" value="A-D-PHexomutase_a/b/a-I"/>
</dbReference>
<sequence length="584" mass="64145">MYKDTYEIWLKGVSEAERAELEAIGHDDNEQKERFSLELAFGTAGMRGEVGLGTYRMNRYTVKRATAGLARYVLSIGEEAAARGVVIAYDTRRFSREFALNVAEVLTAYKVKAFIFEDVRPVPMCSFAVRALNAVAGVMITASHNPKEYNGYKVYGEDGAQMSPEPTAEVVKYISEITDYFAVDAVDIPMEKFPKGADNLKINPYVTVIGRSVDEKYFAEIDKLLLSKEIIAKRGSAVKLVYTPVHGAGYMPVTTMFTRLGIQANVVAEQAKPDTEFSTVRVPNPENADTLKMGIDLGNKIGANVVLGTDPDSDRLGVAVRNDKGEFVTLTGNQIGVLLLDYILTKRAENGTLPANGAIVKTIVTTTLADRLAESRGVKVFNVLTGFKFIGEKIKEWEASGEYTYLFGFEESFGSLCGTHARDKDAVVASILFAEMLMYLEDKGSGVYKRLTEIFREFGYYSENNASVAYKGLSGMSDMAKVMKRMRSLKVDEIGGEKVLSVTDYLKGVRTFADGSTEPSGLPESDVMYYGLSDGQFVCIRPSGTEPKLKIYVLVFAKTADGAAEKSARLMEATKEILNGDQGR</sequence>
<comment type="similarity">
    <text evidence="2 7">Belongs to the phosphohexose mutase family.</text>
</comment>
<evidence type="ECO:0000256" key="7">
    <source>
        <dbReference type="RuleBase" id="RU004326"/>
    </source>
</evidence>
<feature type="domain" description="Alpha-D-phosphohexomutase alpha/beta/alpha" evidence="8">
    <location>
        <begin position="40"/>
        <end position="179"/>
    </location>
</feature>
<dbReference type="GO" id="GO:0005975">
    <property type="term" value="P:carbohydrate metabolic process"/>
    <property type="evidence" value="ECO:0007669"/>
    <property type="project" value="InterPro"/>
</dbReference>
<accession>A0A940ID89</accession>
<dbReference type="CDD" id="cd05799">
    <property type="entry name" value="PGM2"/>
    <property type="match status" value="1"/>
</dbReference>
<reference evidence="11" key="2">
    <citation type="journal article" date="2021" name="PeerJ">
        <title>Extensive microbial diversity within the chicken gut microbiome revealed by metagenomics and culture.</title>
        <authorList>
            <person name="Gilroy R."/>
            <person name="Ravi A."/>
            <person name="Getino M."/>
            <person name="Pursley I."/>
            <person name="Horton D.L."/>
            <person name="Alikhan N.F."/>
            <person name="Baker D."/>
            <person name="Gharbi K."/>
            <person name="Hall N."/>
            <person name="Watson M."/>
            <person name="Adriaenssens E.M."/>
            <person name="Foster-Nyarko E."/>
            <person name="Jarju S."/>
            <person name="Secka A."/>
            <person name="Antonio M."/>
            <person name="Oren A."/>
            <person name="Chaudhuri R.R."/>
            <person name="La Ragione R."/>
            <person name="Hildebrand F."/>
            <person name="Pallen M.J."/>
        </authorList>
    </citation>
    <scope>NUCLEOTIDE SEQUENCE</scope>
    <source>
        <strain evidence="11">517</strain>
    </source>
</reference>
<dbReference type="PROSITE" id="PS00710">
    <property type="entry name" value="PGM_PMM"/>
    <property type="match status" value="1"/>
</dbReference>
<dbReference type="Pfam" id="PF02880">
    <property type="entry name" value="PGM_PMM_III"/>
    <property type="match status" value="1"/>
</dbReference>
<dbReference type="GO" id="GO:0006166">
    <property type="term" value="P:purine ribonucleoside salvage"/>
    <property type="evidence" value="ECO:0007669"/>
    <property type="project" value="TreeGrafter"/>
</dbReference>
<feature type="domain" description="Alpha-D-phosphohexomutase alpha/beta/alpha" evidence="9">
    <location>
        <begin position="225"/>
        <end position="321"/>
    </location>
</feature>
<dbReference type="SUPFAM" id="SSF55957">
    <property type="entry name" value="Phosphoglucomutase, C-terminal domain"/>
    <property type="match status" value="1"/>
</dbReference>
<evidence type="ECO:0000259" key="10">
    <source>
        <dbReference type="Pfam" id="PF02880"/>
    </source>
</evidence>
<evidence type="ECO:0000256" key="6">
    <source>
        <dbReference type="ARBA" id="ARBA00023235"/>
    </source>
</evidence>
<proteinExistence type="inferred from homology"/>
<dbReference type="Proteomes" id="UP000727857">
    <property type="component" value="Unassembled WGS sequence"/>
</dbReference>
<keyword evidence="5 7" id="KW-0460">Magnesium</keyword>
<protein>
    <submittedName>
        <fullName evidence="11">Phospho-sugar mutase</fullName>
    </submittedName>
</protein>
<evidence type="ECO:0000256" key="2">
    <source>
        <dbReference type="ARBA" id="ARBA00010231"/>
    </source>
</evidence>
<keyword evidence="3" id="KW-0597">Phosphoprotein</keyword>
<reference evidence="11" key="1">
    <citation type="submission" date="2020-10" db="EMBL/GenBank/DDBJ databases">
        <authorList>
            <person name="Gilroy R."/>
        </authorList>
    </citation>
    <scope>NUCLEOTIDE SEQUENCE</scope>
    <source>
        <strain evidence="11">517</strain>
    </source>
</reference>
<dbReference type="InterPro" id="IPR005845">
    <property type="entry name" value="A-D-PHexomutase_a/b/a-II"/>
</dbReference>
<dbReference type="Gene3D" id="3.40.120.10">
    <property type="entry name" value="Alpha-D-Glucose-1,6-Bisphosphate, subunit A, domain 3"/>
    <property type="match status" value="3"/>
</dbReference>
<evidence type="ECO:0000256" key="3">
    <source>
        <dbReference type="ARBA" id="ARBA00022553"/>
    </source>
</evidence>
<comment type="caution">
    <text evidence="11">The sequence shown here is derived from an EMBL/GenBank/DDBJ whole genome shotgun (WGS) entry which is preliminary data.</text>
</comment>
<evidence type="ECO:0000313" key="12">
    <source>
        <dbReference type="Proteomes" id="UP000727857"/>
    </source>
</evidence>
<dbReference type="SUPFAM" id="SSF53738">
    <property type="entry name" value="Phosphoglucomutase, first 3 domains"/>
    <property type="match status" value="3"/>
</dbReference>
<dbReference type="EMBL" id="JADINF010000087">
    <property type="protein sequence ID" value="MBO8424078.1"/>
    <property type="molecule type" value="Genomic_DNA"/>
</dbReference>
<dbReference type="InterPro" id="IPR036900">
    <property type="entry name" value="A-D-PHexomutase_C_sf"/>
</dbReference>
<dbReference type="AlphaFoldDB" id="A0A940ID89"/>
<organism evidence="11 12">
    <name type="scientific">Candidatus Stercoripulliclostridium pullicola</name>
    <dbReference type="NCBI Taxonomy" id="2840953"/>
    <lineage>
        <taxon>Bacteria</taxon>
        <taxon>Bacillati</taxon>
        <taxon>Bacillota</taxon>
        <taxon>Clostridia</taxon>
        <taxon>Eubacteriales</taxon>
        <taxon>Candidatus Stercoripulliclostridium</taxon>
    </lineage>
</organism>
<comment type="cofactor">
    <cofactor evidence="1">
        <name>Mg(2+)</name>
        <dbReference type="ChEBI" id="CHEBI:18420"/>
    </cofactor>
</comment>
<dbReference type="InterPro" id="IPR016055">
    <property type="entry name" value="A-D-PHexomutase_a/b/a-I/II/III"/>
</dbReference>
<dbReference type="Pfam" id="PF02878">
    <property type="entry name" value="PGM_PMM_I"/>
    <property type="match status" value="1"/>
</dbReference>
<keyword evidence="6" id="KW-0413">Isomerase</keyword>
<evidence type="ECO:0000259" key="8">
    <source>
        <dbReference type="Pfam" id="PF02878"/>
    </source>
</evidence>
<dbReference type="InterPro" id="IPR005846">
    <property type="entry name" value="A-D-PHexomutase_a/b/a-III"/>
</dbReference>
<evidence type="ECO:0000256" key="1">
    <source>
        <dbReference type="ARBA" id="ARBA00001946"/>
    </source>
</evidence>
<dbReference type="InterPro" id="IPR016066">
    <property type="entry name" value="A-D-PHexomutase_CS"/>
</dbReference>
<evidence type="ECO:0000256" key="4">
    <source>
        <dbReference type="ARBA" id="ARBA00022723"/>
    </source>
</evidence>
<name>A0A940ID89_9FIRM</name>